<protein>
    <recommendedName>
        <fullName evidence="3">C2H2-type domain-containing protein</fullName>
    </recommendedName>
</protein>
<dbReference type="Proteomes" id="UP001430584">
    <property type="component" value="Unassembled WGS sequence"/>
</dbReference>
<dbReference type="RefSeq" id="XP_066634221.1">
    <property type="nucleotide sequence ID" value="XM_066776340.1"/>
</dbReference>
<evidence type="ECO:0008006" key="3">
    <source>
        <dbReference type="Google" id="ProtNLM"/>
    </source>
</evidence>
<organism evidence="1 2">
    <name type="scientific">Diplodia seriata</name>
    <dbReference type="NCBI Taxonomy" id="420778"/>
    <lineage>
        <taxon>Eukaryota</taxon>
        <taxon>Fungi</taxon>
        <taxon>Dikarya</taxon>
        <taxon>Ascomycota</taxon>
        <taxon>Pezizomycotina</taxon>
        <taxon>Dothideomycetes</taxon>
        <taxon>Dothideomycetes incertae sedis</taxon>
        <taxon>Botryosphaeriales</taxon>
        <taxon>Botryosphaeriaceae</taxon>
        <taxon>Diplodia</taxon>
    </lineage>
</organism>
<dbReference type="GeneID" id="92008973"/>
<gene>
    <name evidence="1" type="ORF">SLS55_004888</name>
</gene>
<accession>A0ABR3CKN4</accession>
<comment type="caution">
    <text evidence="1">The sequence shown here is derived from an EMBL/GenBank/DDBJ whole genome shotgun (WGS) entry which is preliminary data.</text>
</comment>
<dbReference type="PANTHER" id="PTHR38167">
    <property type="entry name" value="C2H2-TYPE DOMAIN-CONTAINING PROTEIN"/>
    <property type="match status" value="1"/>
</dbReference>
<dbReference type="PANTHER" id="PTHR38167:SF1">
    <property type="entry name" value="C2H2-TYPE DOMAIN-CONTAINING PROTEIN"/>
    <property type="match status" value="1"/>
</dbReference>
<keyword evidence="2" id="KW-1185">Reference proteome</keyword>
<name>A0ABR3CKN4_9PEZI</name>
<proteinExistence type="predicted"/>
<evidence type="ECO:0000313" key="1">
    <source>
        <dbReference type="EMBL" id="KAL0261192.1"/>
    </source>
</evidence>
<dbReference type="EMBL" id="JAJVCZ030000004">
    <property type="protein sequence ID" value="KAL0261192.1"/>
    <property type="molecule type" value="Genomic_DNA"/>
</dbReference>
<sequence length="189" mass="21039">MTSRALREAIDYASHERLKMTLKAICEKSAVARELVGHELMVDSRSSSEEPVFHRPPSSLSSATSFPSVLPMAAVLNGAVSAPPSRKRPSVQFVECTRCNRKFEAVADSNLGDCVWHDGPLNVDYDHELWTDWCDGTFGPLDSEENMRSNFHANPEGFVWTCCGARGDSNGCRRGPHQQREASIKRMRV</sequence>
<evidence type="ECO:0000313" key="2">
    <source>
        <dbReference type="Proteomes" id="UP001430584"/>
    </source>
</evidence>
<reference evidence="1 2" key="1">
    <citation type="submission" date="2024-02" db="EMBL/GenBank/DDBJ databases">
        <title>De novo assembly and annotation of 12 fungi associated with fruit tree decline syndrome in Ontario, Canada.</title>
        <authorList>
            <person name="Sulman M."/>
            <person name="Ellouze W."/>
            <person name="Ilyukhin E."/>
        </authorList>
    </citation>
    <scope>NUCLEOTIDE SEQUENCE [LARGE SCALE GENOMIC DNA]</scope>
    <source>
        <strain evidence="1 2">FDS-637</strain>
    </source>
</reference>